<reference evidence="1" key="1">
    <citation type="submission" date="2019-02" db="EMBL/GenBank/DDBJ databases">
        <authorList>
            <person name="Gruber-Vodicka R. H."/>
            <person name="Seah K. B. B."/>
        </authorList>
    </citation>
    <scope>NUCLEOTIDE SEQUENCE</scope>
    <source>
        <strain evidence="1">BECK_DK47</strain>
    </source>
</reference>
<gene>
    <name evidence="1" type="ORF">BECKDK2373B_GA0170837_103327</name>
</gene>
<sequence>MATHNATVDNAITNGSITDDPIVREVRNIRLDIERECGPGPDAYYRFLLSIQNGMKDRLVRGEPRRLARDVG</sequence>
<evidence type="ECO:0000313" key="1">
    <source>
        <dbReference type="EMBL" id="VFJ51545.1"/>
    </source>
</evidence>
<proteinExistence type="predicted"/>
<accession>A0A450SFD2</accession>
<dbReference type="EMBL" id="CAADEX010000033">
    <property type="protein sequence ID" value="VFJ51545.1"/>
    <property type="molecule type" value="Genomic_DNA"/>
</dbReference>
<organism evidence="1">
    <name type="scientific">Candidatus Kentrum sp. DK</name>
    <dbReference type="NCBI Taxonomy" id="2126562"/>
    <lineage>
        <taxon>Bacteria</taxon>
        <taxon>Pseudomonadati</taxon>
        <taxon>Pseudomonadota</taxon>
        <taxon>Gammaproteobacteria</taxon>
        <taxon>Candidatus Kentrum</taxon>
    </lineage>
</organism>
<protein>
    <submittedName>
        <fullName evidence="1">Uncharacterized protein</fullName>
    </submittedName>
</protein>
<dbReference type="AlphaFoldDB" id="A0A450SFD2"/>
<name>A0A450SFD2_9GAMM</name>